<reference evidence="2 3" key="1">
    <citation type="submission" date="2021-03" db="EMBL/GenBank/DDBJ databases">
        <title>Actinoplanes flavus sp. nov., a novel actinomycete isolated from Coconut Palm rhizosphere soil.</title>
        <authorList>
            <person name="Luo X."/>
        </authorList>
    </citation>
    <scope>NUCLEOTIDE SEQUENCE [LARGE SCALE GENOMIC DNA]</scope>
    <source>
        <strain evidence="2 3">NEAU-H7</strain>
    </source>
</reference>
<organism evidence="2 3">
    <name type="scientific">Actinoplanes flavus</name>
    <dbReference type="NCBI Taxonomy" id="2820290"/>
    <lineage>
        <taxon>Bacteria</taxon>
        <taxon>Bacillati</taxon>
        <taxon>Actinomycetota</taxon>
        <taxon>Actinomycetes</taxon>
        <taxon>Micromonosporales</taxon>
        <taxon>Micromonosporaceae</taxon>
        <taxon>Actinoplanes</taxon>
    </lineage>
</organism>
<evidence type="ECO:0000256" key="1">
    <source>
        <dbReference type="SAM" id="MobiDB-lite"/>
    </source>
</evidence>
<dbReference type="Proteomes" id="UP000679690">
    <property type="component" value="Unassembled WGS sequence"/>
</dbReference>
<evidence type="ECO:0000313" key="3">
    <source>
        <dbReference type="Proteomes" id="UP000679690"/>
    </source>
</evidence>
<sequence>MTFDSRAYLRDVVNPLRDQVGALPGDLARHYGVEPGMTSAEIADRLEKVREFWKQRQGGSGAAARVCARMLDRDEILRRDHGDRMHSPDWWTSLPEEEVAPEEFEEFEEDDEPEPEPEPVKLVAHVERLRVTVTAEDQDTAIAHIAWRTPPSGRVSIRRSPVPPVWPPGTPVRAADLRGFGEPLAGDRLTVGPESQIAVRVPGGPHVYTPFTLDDQGGGVVGEPVSAGVADSVQQLRARRTGSEVVLSWIWPPSINLVDVTFTPADGPEWQRRMTRGEVAEQGCRIPVGTSGGRVTVCAVTRTRDGDLLSAPRSVTVEGVGGTLTYRLPKVGGPLSRGRRMLRVTVDRTCEGVELRLVVVPGNALPARPDAGETLLHFTGLRFDAGTPWEVPFTVPRRSRPGRLRCFVVSPRGIRVVDPIDEMKVS</sequence>
<protein>
    <submittedName>
        <fullName evidence="2">Uncharacterized protein</fullName>
    </submittedName>
</protein>
<proteinExistence type="predicted"/>
<evidence type="ECO:0000313" key="2">
    <source>
        <dbReference type="EMBL" id="MBO3737818.1"/>
    </source>
</evidence>
<feature type="region of interest" description="Disordered" evidence="1">
    <location>
        <begin position="97"/>
        <end position="118"/>
    </location>
</feature>
<comment type="caution">
    <text evidence="2">The sequence shown here is derived from an EMBL/GenBank/DDBJ whole genome shotgun (WGS) entry which is preliminary data.</text>
</comment>
<dbReference type="RefSeq" id="WP_208467015.1">
    <property type="nucleotide sequence ID" value="NZ_JAGFNS010000005.1"/>
</dbReference>
<keyword evidence="3" id="KW-1185">Reference proteome</keyword>
<name>A0ABS3UGA6_9ACTN</name>
<feature type="compositionally biased region" description="Acidic residues" evidence="1">
    <location>
        <begin position="97"/>
        <end position="117"/>
    </location>
</feature>
<accession>A0ABS3UGA6</accession>
<dbReference type="EMBL" id="JAGFNS010000005">
    <property type="protein sequence ID" value="MBO3737818.1"/>
    <property type="molecule type" value="Genomic_DNA"/>
</dbReference>
<gene>
    <name evidence="2" type="ORF">J5X75_09820</name>
</gene>